<dbReference type="InterPro" id="IPR004810">
    <property type="entry name" value="PurU"/>
</dbReference>
<dbReference type="PANTHER" id="PTHR42706:SF1">
    <property type="entry name" value="FORMYLTETRAHYDROFOLATE DEFORMYLASE 2, MITOCHONDRIAL"/>
    <property type="match status" value="1"/>
</dbReference>
<comment type="catalytic activity">
    <reaction evidence="3">
        <text>(6R)-10-formyltetrahydrofolate + H2O = (6S)-5,6,7,8-tetrahydrofolate + formate + H(+)</text>
        <dbReference type="Rhea" id="RHEA:19833"/>
        <dbReference type="ChEBI" id="CHEBI:15377"/>
        <dbReference type="ChEBI" id="CHEBI:15378"/>
        <dbReference type="ChEBI" id="CHEBI:15740"/>
        <dbReference type="ChEBI" id="CHEBI:57453"/>
        <dbReference type="ChEBI" id="CHEBI:195366"/>
        <dbReference type="EC" id="3.5.1.10"/>
    </reaction>
</comment>
<evidence type="ECO:0000313" key="7">
    <source>
        <dbReference type="Proteomes" id="UP001229209"/>
    </source>
</evidence>
<dbReference type="EC" id="3.5.1.10" evidence="3 4"/>
<reference evidence="6 7" key="1">
    <citation type="submission" date="2023-07" db="EMBL/GenBank/DDBJ databases">
        <title>Genomic Encyclopedia of Type Strains, Phase IV (KMG-IV): sequencing the most valuable type-strain genomes for metagenomic binning, comparative biology and taxonomic classification.</title>
        <authorList>
            <person name="Goeker M."/>
        </authorList>
    </citation>
    <scope>NUCLEOTIDE SEQUENCE [LARGE SCALE GENOMIC DNA]</scope>
    <source>
        <strain evidence="6 7">DSM 25924</strain>
    </source>
</reference>
<evidence type="ECO:0000256" key="1">
    <source>
        <dbReference type="ARBA" id="ARBA00022563"/>
    </source>
</evidence>
<dbReference type="CDD" id="cd08648">
    <property type="entry name" value="FMT_core_Formyl-FH4-Hydrolase_C"/>
    <property type="match status" value="1"/>
</dbReference>
<feature type="domain" description="ACT" evidence="5">
    <location>
        <begin position="11"/>
        <end position="91"/>
    </location>
</feature>
<organism evidence="6 7">
    <name type="scientific">Alicyclobacillus tolerans</name>
    <dbReference type="NCBI Taxonomy" id="90970"/>
    <lineage>
        <taxon>Bacteria</taxon>
        <taxon>Bacillati</taxon>
        <taxon>Bacillota</taxon>
        <taxon>Bacilli</taxon>
        <taxon>Bacillales</taxon>
        <taxon>Alicyclobacillaceae</taxon>
        <taxon>Alicyclobacillus</taxon>
    </lineage>
</organism>
<dbReference type="InterPro" id="IPR002912">
    <property type="entry name" value="ACT_dom"/>
</dbReference>
<dbReference type="NCBIfam" id="TIGR00655">
    <property type="entry name" value="PurU"/>
    <property type="match status" value="1"/>
</dbReference>
<sequence>MLLRERDSRCRLRVICKDQPGIIKSVSEFLFLHDANIVESNQYTSEDDNLFFMRIEFEIPSVGSLIYRLRSEFAEIADRFVMDYHFELSNRRKQLVIFVSREEHCLRELLWQWEIGHLHADIRMVISNHDDARFLVESLGIPFHYLPVRPDTKAIIEEKQLNLIGKQVDFIVLARYMQILSPHFLAAFPNRIINIHHSFLPAFVGCNPYEQAYHRGVKLIGATAHYVTEELDEGPIIEQQVLRVSHRDSVNDLKRIGQNVERSTLFQAVKWHVEDRILVHRNKTIVLV</sequence>
<dbReference type="SUPFAM" id="SSF53328">
    <property type="entry name" value="Formyltransferase"/>
    <property type="match status" value="1"/>
</dbReference>
<evidence type="ECO:0000313" key="6">
    <source>
        <dbReference type="EMBL" id="MDP9727865.1"/>
    </source>
</evidence>
<dbReference type="PROSITE" id="PS51671">
    <property type="entry name" value="ACT"/>
    <property type="match status" value="1"/>
</dbReference>
<dbReference type="InterPro" id="IPR002376">
    <property type="entry name" value="Formyl_transf_N"/>
</dbReference>
<dbReference type="PIRSF" id="PIRSF036480">
    <property type="entry name" value="FormyFH4_hydr"/>
    <property type="match status" value="1"/>
</dbReference>
<name>A0ABT9LUB7_9BACL</name>
<dbReference type="NCBIfam" id="NF004684">
    <property type="entry name" value="PRK06027.1"/>
    <property type="match status" value="1"/>
</dbReference>
<dbReference type="PRINTS" id="PR01575">
    <property type="entry name" value="FFH4HYDRLASE"/>
</dbReference>
<evidence type="ECO:0000256" key="3">
    <source>
        <dbReference type="HAMAP-Rule" id="MF_01927"/>
    </source>
</evidence>
<dbReference type="Gene3D" id="3.40.50.170">
    <property type="entry name" value="Formyl transferase, N-terminal domain"/>
    <property type="match status" value="1"/>
</dbReference>
<comment type="function">
    <text evidence="3">Catalyzes the hydrolysis of 10-formyltetrahydrofolate (formyl-FH4) to formate and tetrahydrofolate (FH4).</text>
</comment>
<dbReference type="CDD" id="cd04875">
    <property type="entry name" value="ACT_F4HF-DF"/>
    <property type="match status" value="1"/>
</dbReference>
<dbReference type="InterPro" id="IPR044074">
    <property type="entry name" value="PurU_ACT"/>
</dbReference>
<protein>
    <recommendedName>
        <fullName evidence="3 4">Formyltetrahydrofolate deformylase</fullName>
        <ecNumber evidence="3 4">3.5.1.10</ecNumber>
    </recommendedName>
    <alternativeName>
        <fullName evidence="3">Formyl-FH(4) hydrolase</fullName>
    </alternativeName>
</protein>
<gene>
    <name evidence="3" type="primary">purU</name>
    <name evidence="6" type="ORF">J2S04_000795</name>
</gene>
<keyword evidence="3" id="KW-0658">Purine biosynthesis</keyword>
<dbReference type="Gene3D" id="3.30.70.260">
    <property type="match status" value="1"/>
</dbReference>
<evidence type="ECO:0000259" key="5">
    <source>
        <dbReference type="PROSITE" id="PS51671"/>
    </source>
</evidence>
<dbReference type="PANTHER" id="PTHR42706">
    <property type="entry name" value="FORMYLTETRAHYDROFOLATE DEFORMYLASE"/>
    <property type="match status" value="1"/>
</dbReference>
<evidence type="ECO:0000256" key="2">
    <source>
        <dbReference type="ARBA" id="ARBA00022801"/>
    </source>
</evidence>
<feature type="active site" evidence="3">
    <location>
        <position position="232"/>
    </location>
</feature>
<dbReference type="HAMAP" id="MF_01927">
    <property type="entry name" value="PurU"/>
    <property type="match status" value="1"/>
</dbReference>
<dbReference type="SUPFAM" id="SSF55021">
    <property type="entry name" value="ACT-like"/>
    <property type="match status" value="1"/>
</dbReference>
<keyword evidence="2 3" id="KW-0378">Hydrolase</keyword>
<dbReference type="Proteomes" id="UP001229209">
    <property type="component" value="Unassembled WGS sequence"/>
</dbReference>
<dbReference type="InterPro" id="IPR036477">
    <property type="entry name" value="Formyl_transf_N_sf"/>
</dbReference>
<comment type="pathway">
    <text evidence="3">Purine metabolism; IMP biosynthesis via de novo pathway; formate from 10-formyl-5,6,7,8-tetrahydrofolate: step 1/1.</text>
</comment>
<evidence type="ECO:0000256" key="4">
    <source>
        <dbReference type="NCBIfam" id="TIGR00655"/>
    </source>
</evidence>
<keyword evidence="7" id="KW-1185">Reference proteome</keyword>
<dbReference type="InterPro" id="IPR041729">
    <property type="entry name" value="Formyl-FH4-Hydrolase_C"/>
</dbReference>
<dbReference type="GO" id="GO:0008864">
    <property type="term" value="F:formyltetrahydrofolate deformylase activity"/>
    <property type="evidence" value="ECO:0007669"/>
    <property type="project" value="UniProtKB-EC"/>
</dbReference>
<dbReference type="Pfam" id="PF01842">
    <property type="entry name" value="ACT"/>
    <property type="match status" value="1"/>
</dbReference>
<accession>A0ABT9LUB7</accession>
<keyword evidence="1 3" id="KW-0554">One-carbon metabolism</keyword>
<dbReference type="InterPro" id="IPR045865">
    <property type="entry name" value="ACT-like_dom_sf"/>
</dbReference>
<comment type="caution">
    <text evidence="6">The sequence shown here is derived from an EMBL/GenBank/DDBJ whole genome shotgun (WGS) entry which is preliminary data.</text>
</comment>
<dbReference type="Pfam" id="PF00551">
    <property type="entry name" value="Formyl_trans_N"/>
    <property type="match status" value="1"/>
</dbReference>
<proteinExistence type="inferred from homology"/>
<dbReference type="EMBL" id="JAURUO010000003">
    <property type="protein sequence ID" value="MDP9727865.1"/>
    <property type="molecule type" value="Genomic_DNA"/>
</dbReference>
<comment type="similarity">
    <text evidence="3">Belongs to the PurU family.</text>
</comment>